<protein>
    <submittedName>
        <fullName evidence="2">Uncharacterized protein</fullName>
    </submittedName>
</protein>
<feature type="signal peptide" evidence="1">
    <location>
        <begin position="1"/>
        <end position="19"/>
    </location>
</feature>
<evidence type="ECO:0000256" key="1">
    <source>
        <dbReference type="SAM" id="SignalP"/>
    </source>
</evidence>
<evidence type="ECO:0000313" key="3">
    <source>
        <dbReference type="Proteomes" id="UP000235777"/>
    </source>
</evidence>
<dbReference type="EMBL" id="PNYC01000040">
    <property type="protein sequence ID" value="PMS29648.1"/>
    <property type="molecule type" value="Genomic_DNA"/>
</dbReference>
<keyword evidence="1" id="KW-0732">Signal</keyword>
<dbReference type="Proteomes" id="UP000235777">
    <property type="component" value="Unassembled WGS sequence"/>
</dbReference>
<accession>A0A2N7WJN3</accession>
<organism evidence="2 3">
    <name type="scientific">Trinickia symbiotica</name>
    <dbReference type="NCBI Taxonomy" id="863227"/>
    <lineage>
        <taxon>Bacteria</taxon>
        <taxon>Pseudomonadati</taxon>
        <taxon>Pseudomonadota</taxon>
        <taxon>Betaproteobacteria</taxon>
        <taxon>Burkholderiales</taxon>
        <taxon>Burkholderiaceae</taxon>
        <taxon>Trinickia</taxon>
    </lineage>
</organism>
<keyword evidence="3" id="KW-1185">Reference proteome</keyword>
<sequence length="80" mass="8696">MKIKTTLVAALLVPTFAMAQYRNPSTGQQFDAYGRPLASVEELCREGQMAGGPITPQCGMYGYRFNRKCLATITFAGGDN</sequence>
<feature type="chain" id="PRO_5014918553" evidence="1">
    <location>
        <begin position="20"/>
        <end position="80"/>
    </location>
</feature>
<comment type="caution">
    <text evidence="2">The sequence shown here is derived from an EMBL/GenBank/DDBJ whole genome shotgun (WGS) entry which is preliminary data.</text>
</comment>
<dbReference type="RefSeq" id="WP_018443298.1">
    <property type="nucleotide sequence ID" value="NZ_KB890204.1"/>
</dbReference>
<gene>
    <name evidence="2" type="ORF">C0Z20_30720</name>
</gene>
<evidence type="ECO:0000313" key="2">
    <source>
        <dbReference type="EMBL" id="PMS29648.1"/>
    </source>
</evidence>
<name>A0A2N7WJN3_9BURK</name>
<reference evidence="2 3" key="1">
    <citation type="submission" date="2018-01" db="EMBL/GenBank/DDBJ databases">
        <title>Whole genome analyses suggest that Burkholderia sensu lato contains two further novel genera in the rhizoxinica-symbiotica group Mycetohabitans gen. nov., and Trinickia gen. nov.: implications for the evolution of diazotrophy and nodulation in the Burkholderiaceae.</title>
        <authorList>
            <person name="Estrada-de los Santos P."/>
            <person name="Palmer M."/>
            <person name="Chavez-Ramirez B."/>
            <person name="Beukes C."/>
            <person name="Steenkamp E.T."/>
            <person name="Hirsch A.M."/>
            <person name="Manyaka P."/>
            <person name="Maluk M."/>
            <person name="Lafos M."/>
            <person name="Crook M."/>
            <person name="Gross E."/>
            <person name="Simon M.F."/>
            <person name="Bueno dos Reis Junior F."/>
            <person name="Poole P.S."/>
            <person name="Venter S.N."/>
            <person name="James E.K."/>
        </authorList>
    </citation>
    <scope>NUCLEOTIDE SEQUENCE [LARGE SCALE GENOMIC DNA]</scope>
    <source>
        <strain evidence="2 3">JPY 581</strain>
    </source>
</reference>
<proteinExistence type="predicted"/>
<dbReference type="AlphaFoldDB" id="A0A2N7WJN3"/>